<feature type="compositionally biased region" description="Gly residues" evidence="2">
    <location>
        <begin position="388"/>
        <end position="397"/>
    </location>
</feature>
<evidence type="ECO:0000313" key="4">
    <source>
        <dbReference type="Proteomes" id="UP001295740"/>
    </source>
</evidence>
<dbReference type="Pfam" id="PF02515">
    <property type="entry name" value="CoA_transf_3"/>
    <property type="match status" value="1"/>
</dbReference>
<feature type="region of interest" description="Disordered" evidence="2">
    <location>
        <begin position="381"/>
        <end position="405"/>
    </location>
</feature>
<dbReference type="InterPro" id="IPR003673">
    <property type="entry name" value="CoA-Trfase_fam_III"/>
</dbReference>
<dbReference type="PANTHER" id="PTHR48228:SF5">
    <property type="entry name" value="ALPHA-METHYLACYL-COA RACEMASE"/>
    <property type="match status" value="1"/>
</dbReference>
<comment type="similarity">
    <text evidence="1">Belongs to the CoA-transferase III family.</text>
</comment>
<dbReference type="GO" id="GO:0003824">
    <property type="term" value="F:catalytic activity"/>
    <property type="evidence" value="ECO:0007669"/>
    <property type="project" value="InterPro"/>
</dbReference>
<proteinExistence type="inferred from homology"/>
<feature type="compositionally biased region" description="Pro residues" evidence="2">
    <location>
        <begin position="61"/>
        <end position="75"/>
    </location>
</feature>
<gene>
    <name evidence="3" type="ORF">KHLLAP_LOCUS8668</name>
</gene>
<keyword evidence="4" id="KW-1185">Reference proteome</keyword>
<dbReference type="Gene3D" id="3.30.1540.10">
    <property type="entry name" value="formyl-coa transferase, domain 3"/>
    <property type="match status" value="1"/>
</dbReference>
<dbReference type="Proteomes" id="UP001295740">
    <property type="component" value="Unassembled WGS sequence"/>
</dbReference>
<organism evidence="3 4">
    <name type="scientific">Anthostomella pinea</name>
    <dbReference type="NCBI Taxonomy" id="933095"/>
    <lineage>
        <taxon>Eukaryota</taxon>
        <taxon>Fungi</taxon>
        <taxon>Dikarya</taxon>
        <taxon>Ascomycota</taxon>
        <taxon>Pezizomycotina</taxon>
        <taxon>Sordariomycetes</taxon>
        <taxon>Xylariomycetidae</taxon>
        <taxon>Xylariales</taxon>
        <taxon>Xylariaceae</taxon>
        <taxon>Anthostomella</taxon>
    </lineage>
</organism>
<feature type="region of interest" description="Disordered" evidence="2">
    <location>
        <begin position="45"/>
        <end position="79"/>
    </location>
</feature>
<dbReference type="SUPFAM" id="SSF89796">
    <property type="entry name" value="CoA-transferase family III (CaiB/BaiF)"/>
    <property type="match status" value="1"/>
</dbReference>
<sequence length="443" mass="47021">MVGQLPLQDLKVLEFAGLAPGPFAGMLLADAGASVLRIDRAIPGQTHQTHPKDSSTSNPNPHSPSSPPPPPPPTPDMLARHKSSIAVDLKSPRGTSLIRTLAREADVLIDPFRPGVLEKLGLGPSVLCAENANPRLIYARMTGFRRDGRYAAMAGHDINYLAVSGVLSLLGTADPSEPPRPPWNILADFAGGGAVLVQGIMMALLARDRPGGNGGRGQVVEANMVDGSSYLATFPRMALKTPLGAGPRGTNLLDGGAPFYSAYTTRDNKYVAVGALEPQFFALLIKGLGLEGHGWEAKQNDRACWAEMRRVFAAGFAGRTRGEWEGVFDGTDACVTPVLGYGELEKGQRLGEGREGRREGDQRPIVGLRDTPCLAVDERVSDPSMQGRGAGVPGGGYVPSPLAPGEGGEEVLRRWVGWNRGTEFDVEGGGLVLKEKEKEKSKL</sequence>
<name>A0AAI8VPQ6_9PEZI</name>
<dbReference type="EMBL" id="CAUWAG010000010">
    <property type="protein sequence ID" value="CAJ2508200.1"/>
    <property type="molecule type" value="Genomic_DNA"/>
</dbReference>
<dbReference type="InterPro" id="IPR050509">
    <property type="entry name" value="CoA-transferase_III"/>
</dbReference>
<reference evidence="3" key="1">
    <citation type="submission" date="2023-10" db="EMBL/GenBank/DDBJ databases">
        <authorList>
            <person name="Hackl T."/>
        </authorList>
    </citation>
    <scope>NUCLEOTIDE SEQUENCE</scope>
</reference>
<accession>A0AAI8VPQ6</accession>
<protein>
    <submittedName>
        <fullName evidence="3">Uu.00g093860.m01.CDS01</fullName>
    </submittedName>
</protein>
<dbReference type="InterPro" id="IPR044855">
    <property type="entry name" value="CoA-Trfase_III_dom3_sf"/>
</dbReference>
<evidence type="ECO:0000256" key="1">
    <source>
        <dbReference type="ARBA" id="ARBA00008383"/>
    </source>
</evidence>
<evidence type="ECO:0000256" key="2">
    <source>
        <dbReference type="SAM" id="MobiDB-lite"/>
    </source>
</evidence>
<dbReference type="AlphaFoldDB" id="A0AAI8VPQ6"/>
<dbReference type="InterPro" id="IPR023606">
    <property type="entry name" value="CoA-Trfase_III_dom_1_sf"/>
</dbReference>
<dbReference type="PANTHER" id="PTHR48228">
    <property type="entry name" value="SUCCINYL-COA--D-CITRAMALATE COA-TRANSFERASE"/>
    <property type="match status" value="1"/>
</dbReference>
<comment type="caution">
    <text evidence="3">The sequence shown here is derived from an EMBL/GenBank/DDBJ whole genome shotgun (WGS) entry which is preliminary data.</text>
</comment>
<dbReference type="Gene3D" id="3.40.50.10540">
    <property type="entry name" value="Crotonobetainyl-coa:carnitine coa-transferase, domain 1"/>
    <property type="match status" value="1"/>
</dbReference>
<evidence type="ECO:0000313" key="3">
    <source>
        <dbReference type="EMBL" id="CAJ2508200.1"/>
    </source>
</evidence>